<gene>
    <name evidence="1" type="ORF">O1611_g8745</name>
</gene>
<sequence>MGQTKPTLYFPPRSLPEQFEFLRCIWPLNGWDFSIEDYKEFLIFVRRYFEEKCDEHPSSYFDSTQDSIGQYIEHLQKYPDLTKAELIATVESNIPGDVVGHTFEIAATFLLGIPVGSDRIVDIDGGINWNSTETLGEAVRTRFSPVIPGNINGTDNDVIPPELTLEHLYT</sequence>
<dbReference type="Proteomes" id="UP001153332">
    <property type="component" value="Unassembled WGS sequence"/>
</dbReference>
<evidence type="ECO:0000313" key="2">
    <source>
        <dbReference type="Proteomes" id="UP001153332"/>
    </source>
</evidence>
<keyword evidence="2" id="KW-1185">Reference proteome</keyword>
<organism evidence="1 2">
    <name type="scientific">Lasiodiplodia mahajangana</name>
    <dbReference type="NCBI Taxonomy" id="1108764"/>
    <lineage>
        <taxon>Eukaryota</taxon>
        <taxon>Fungi</taxon>
        <taxon>Dikarya</taxon>
        <taxon>Ascomycota</taxon>
        <taxon>Pezizomycotina</taxon>
        <taxon>Dothideomycetes</taxon>
        <taxon>Dothideomycetes incertae sedis</taxon>
        <taxon>Botryosphaeriales</taxon>
        <taxon>Botryosphaeriaceae</taxon>
        <taxon>Lasiodiplodia</taxon>
    </lineage>
</organism>
<dbReference type="EMBL" id="JAPUUL010002693">
    <property type="protein sequence ID" value="KAJ8124894.1"/>
    <property type="molecule type" value="Genomic_DNA"/>
</dbReference>
<comment type="caution">
    <text evidence="1">The sequence shown here is derived from an EMBL/GenBank/DDBJ whole genome shotgun (WGS) entry which is preliminary data.</text>
</comment>
<accession>A0ACC2JBN4</accession>
<evidence type="ECO:0000313" key="1">
    <source>
        <dbReference type="EMBL" id="KAJ8124894.1"/>
    </source>
</evidence>
<name>A0ACC2JBN4_9PEZI</name>
<protein>
    <submittedName>
        <fullName evidence="1">Uncharacterized protein</fullName>
    </submittedName>
</protein>
<proteinExistence type="predicted"/>
<reference evidence="1" key="1">
    <citation type="submission" date="2022-12" db="EMBL/GenBank/DDBJ databases">
        <title>Genome Sequence of Lasiodiplodia mahajangana.</title>
        <authorList>
            <person name="Buettner E."/>
        </authorList>
    </citation>
    <scope>NUCLEOTIDE SEQUENCE</scope>
    <source>
        <strain evidence="1">VT137</strain>
    </source>
</reference>